<comment type="similarity">
    <text evidence="4">Belongs to the peptidase M20A family.</text>
</comment>
<keyword evidence="9" id="KW-0378">Hydrolase</keyword>
<evidence type="ECO:0000256" key="4">
    <source>
        <dbReference type="ARBA" id="ARBA00006247"/>
    </source>
</evidence>
<evidence type="ECO:0000259" key="15">
    <source>
        <dbReference type="Pfam" id="PF07687"/>
    </source>
</evidence>
<dbReference type="InterPro" id="IPR010182">
    <property type="entry name" value="ArgE/DapE"/>
</dbReference>
<evidence type="ECO:0000256" key="8">
    <source>
        <dbReference type="ARBA" id="ARBA00022723"/>
    </source>
</evidence>
<feature type="domain" description="Peptidase M20 dimerisation" evidence="15">
    <location>
        <begin position="175"/>
        <end position="281"/>
    </location>
</feature>
<evidence type="ECO:0000256" key="13">
    <source>
        <dbReference type="ARBA" id="ARBA00023285"/>
    </source>
</evidence>
<evidence type="ECO:0000256" key="9">
    <source>
        <dbReference type="ARBA" id="ARBA00022801"/>
    </source>
</evidence>
<dbReference type="CDD" id="cd08659">
    <property type="entry name" value="M20_ArgE_DapE-like"/>
    <property type="match status" value="1"/>
</dbReference>
<name>A0A345BZL0_9BACI</name>
<dbReference type="Pfam" id="PF07687">
    <property type="entry name" value="M20_dimer"/>
    <property type="match status" value="1"/>
</dbReference>
<keyword evidence="17" id="KW-1185">Reference proteome</keyword>
<evidence type="ECO:0000256" key="2">
    <source>
        <dbReference type="ARBA" id="ARBA00001947"/>
    </source>
</evidence>
<keyword evidence="7" id="KW-0028">Amino-acid biosynthesis</keyword>
<dbReference type="EC" id="3.5.1.18" evidence="5"/>
<comment type="catalytic activity">
    <reaction evidence="14">
        <text>N-succinyl-(2S,6S)-2,6-diaminopimelate + H2O = (2S,6S)-2,6-diaminopimelate + succinate</text>
        <dbReference type="Rhea" id="RHEA:22608"/>
        <dbReference type="ChEBI" id="CHEBI:15377"/>
        <dbReference type="ChEBI" id="CHEBI:30031"/>
        <dbReference type="ChEBI" id="CHEBI:57609"/>
        <dbReference type="ChEBI" id="CHEBI:58087"/>
        <dbReference type="EC" id="3.5.1.18"/>
    </reaction>
</comment>
<evidence type="ECO:0000256" key="7">
    <source>
        <dbReference type="ARBA" id="ARBA00022605"/>
    </source>
</evidence>
<keyword evidence="11" id="KW-0220">Diaminopimelate biosynthesis</keyword>
<evidence type="ECO:0000256" key="3">
    <source>
        <dbReference type="ARBA" id="ARBA00005130"/>
    </source>
</evidence>
<evidence type="ECO:0000313" key="17">
    <source>
        <dbReference type="Proteomes" id="UP000252100"/>
    </source>
</evidence>
<keyword evidence="13" id="KW-0170">Cobalt</keyword>
<proteinExistence type="inferred from homology"/>
<protein>
    <recommendedName>
        <fullName evidence="6">Probable succinyl-diaminopimelate desuccinylase</fullName>
        <ecNumber evidence="5">3.5.1.18</ecNumber>
    </recommendedName>
</protein>
<evidence type="ECO:0000256" key="14">
    <source>
        <dbReference type="ARBA" id="ARBA00051301"/>
    </source>
</evidence>
<dbReference type="PROSITE" id="PS00758">
    <property type="entry name" value="ARGE_DAPE_CPG2_1"/>
    <property type="match status" value="1"/>
</dbReference>
<dbReference type="UniPathway" id="UPA00034">
    <property type="reaction ID" value="UER00021"/>
</dbReference>
<dbReference type="KEGG" id="rue:DT065_10420"/>
<evidence type="ECO:0000256" key="11">
    <source>
        <dbReference type="ARBA" id="ARBA00022915"/>
    </source>
</evidence>
<dbReference type="InterPro" id="IPR002933">
    <property type="entry name" value="Peptidase_M20"/>
</dbReference>
<dbReference type="Pfam" id="PF01546">
    <property type="entry name" value="Peptidase_M20"/>
    <property type="match status" value="1"/>
</dbReference>
<dbReference type="PROSITE" id="PS00759">
    <property type="entry name" value="ARGE_DAPE_CPG2_2"/>
    <property type="match status" value="1"/>
</dbReference>
<dbReference type="RefSeq" id="WP_114373136.1">
    <property type="nucleotide sequence ID" value="NZ_CP031092.1"/>
</dbReference>
<dbReference type="Gene3D" id="3.40.630.10">
    <property type="entry name" value="Zn peptidases"/>
    <property type="match status" value="2"/>
</dbReference>
<dbReference type="GO" id="GO:0046872">
    <property type="term" value="F:metal ion binding"/>
    <property type="evidence" value="ECO:0007669"/>
    <property type="project" value="UniProtKB-KW"/>
</dbReference>
<dbReference type="InterPro" id="IPR001261">
    <property type="entry name" value="ArgE/DapE_CS"/>
</dbReference>
<evidence type="ECO:0000256" key="12">
    <source>
        <dbReference type="ARBA" id="ARBA00023154"/>
    </source>
</evidence>
<dbReference type="SUPFAM" id="SSF53187">
    <property type="entry name" value="Zn-dependent exopeptidases"/>
    <property type="match status" value="1"/>
</dbReference>
<dbReference type="PANTHER" id="PTHR43808:SF8">
    <property type="entry name" value="PEPTIDASE M20 DIMERISATION DOMAIN-CONTAINING PROTEIN"/>
    <property type="match status" value="1"/>
</dbReference>
<evidence type="ECO:0000256" key="1">
    <source>
        <dbReference type="ARBA" id="ARBA00001941"/>
    </source>
</evidence>
<comment type="cofactor">
    <cofactor evidence="2">
        <name>Zn(2+)</name>
        <dbReference type="ChEBI" id="CHEBI:29105"/>
    </cofactor>
</comment>
<comment type="pathway">
    <text evidence="3">Amino-acid biosynthesis; L-lysine biosynthesis via DAP pathway; LL-2,6-diaminopimelate from (S)-tetrahydrodipicolinate (succinylase route): step 3/3.</text>
</comment>
<dbReference type="GO" id="GO:0009014">
    <property type="term" value="F:succinyl-diaminopimelate desuccinylase activity"/>
    <property type="evidence" value="ECO:0007669"/>
    <property type="project" value="UniProtKB-EC"/>
</dbReference>
<accession>A0A345BZL0</accession>
<dbReference type="Proteomes" id="UP000252100">
    <property type="component" value="Chromosome"/>
</dbReference>
<evidence type="ECO:0000256" key="6">
    <source>
        <dbReference type="ARBA" id="ARBA00016853"/>
    </source>
</evidence>
<sequence length="385" mass="42526">MEQSQAINWLKAILRTDTVNPPGNEERVAEPLEELFFEYGIQTERVPYSNGRTNLIATLKGDGSTNKVLGLCGHMDVVPTGDRKWSHEPFAAEEYDGKIYARGACDMKSGLMACVMAMIQLKEAGVPLSGDVKLLATVGEEAGAVGAKQLVEEGYADDLDAMIIAEPTRSNIVVTHKGALWVAITCYGKTAHGSRPHQGVNALVHMNEIINVLLSERFQMKFSRDPLLDEPTYSMNVISAGGNTNVVPDSCTLKMDIRTVPSQNHNEIVADIQNVIEEVKEDVPDLEADIHVENDLLPMQTASDHAFVNFLLDFYELETGERKTPRGMSGYTDGSQFMKNKKKFPVVIWSGIQGSTAHQPNEYVNIADYLRTIDLFKAVSQEYLS</sequence>
<reference evidence="16 17" key="1">
    <citation type="journal article" date="2018" name="J. Microbiol.">
        <title>Salicibibacter kimchii gen. nov., sp. nov., a moderately halophilic and alkalitolerant bacterium in the family Bacillaceae, isolated from kimchi.</title>
        <authorList>
            <person name="Jang J.Y."/>
            <person name="Oh Y.J."/>
            <person name="Lim S.K."/>
            <person name="Park H.K."/>
            <person name="Lee C."/>
            <person name="Kim J.Y."/>
            <person name="Lee M.A."/>
            <person name="Choi H.J."/>
        </authorList>
    </citation>
    <scope>NUCLEOTIDE SEQUENCE [LARGE SCALE GENOMIC DNA]</scope>
    <source>
        <strain evidence="16 17">NKC1-1</strain>
    </source>
</reference>
<keyword evidence="12" id="KW-0457">Lysine biosynthesis</keyword>
<evidence type="ECO:0000256" key="5">
    <source>
        <dbReference type="ARBA" id="ARBA00011921"/>
    </source>
</evidence>
<dbReference type="InterPro" id="IPR036264">
    <property type="entry name" value="Bact_exopeptidase_dim_dom"/>
</dbReference>
<evidence type="ECO:0000256" key="10">
    <source>
        <dbReference type="ARBA" id="ARBA00022833"/>
    </source>
</evidence>
<dbReference type="Gene3D" id="3.30.70.360">
    <property type="match status" value="1"/>
</dbReference>
<dbReference type="InterPro" id="IPR050072">
    <property type="entry name" value="Peptidase_M20A"/>
</dbReference>
<evidence type="ECO:0000313" key="16">
    <source>
        <dbReference type="EMBL" id="AXF56391.1"/>
    </source>
</evidence>
<comment type="cofactor">
    <cofactor evidence="1">
        <name>Co(2+)</name>
        <dbReference type="ChEBI" id="CHEBI:48828"/>
    </cofactor>
</comment>
<keyword evidence="8" id="KW-0479">Metal-binding</keyword>
<dbReference type="PANTHER" id="PTHR43808">
    <property type="entry name" value="ACETYLORNITHINE DEACETYLASE"/>
    <property type="match status" value="1"/>
</dbReference>
<dbReference type="NCBIfam" id="TIGR01910">
    <property type="entry name" value="DapE-ArgE"/>
    <property type="match status" value="1"/>
</dbReference>
<dbReference type="SUPFAM" id="SSF55031">
    <property type="entry name" value="Bacterial exopeptidase dimerisation domain"/>
    <property type="match status" value="1"/>
</dbReference>
<keyword evidence="10" id="KW-0862">Zinc</keyword>
<dbReference type="GO" id="GO:0009089">
    <property type="term" value="P:lysine biosynthetic process via diaminopimelate"/>
    <property type="evidence" value="ECO:0007669"/>
    <property type="project" value="UniProtKB-UniPathway"/>
</dbReference>
<organism evidence="16 17">
    <name type="scientific">Salicibibacter kimchii</name>
    <dbReference type="NCBI Taxonomy" id="2099786"/>
    <lineage>
        <taxon>Bacteria</taxon>
        <taxon>Bacillati</taxon>
        <taxon>Bacillota</taxon>
        <taxon>Bacilli</taxon>
        <taxon>Bacillales</taxon>
        <taxon>Bacillaceae</taxon>
        <taxon>Salicibibacter</taxon>
    </lineage>
</organism>
<dbReference type="GO" id="GO:0019877">
    <property type="term" value="P:diaminopimelate biosynthetic process"/>
    <property type="evidence" value="ECO:0007669"/>
    <property type="project" value="UniProtKB-KW"/>
</dbReference>
<dbReference type="EMBL" id="CP031092">
    <property type="protein sequence ID" value="AXF56391.1"/>
    <property type="molecule type" value="Genomic_DNA"/>
</dbReference>
<gene>
    <name evidence="16" type="ORF">DT065_10420</name>
</gene>
<dbReference type="OrthoDB" id="9792335at2"/>
<dbReference type="InterPro" id="IPR011650">
    <property type="entry name" value="Peptidase_M20_dimer"/>
</dbReference>
<dbReference type="NCBIfam" id="NF006365">
    <property type="entry name" value="PRK08588.1"/>
    <property type="match status" value="1"/>
</dbReference>
<dbReference type="AlphaFoldDB" id="A0A345BZL0"/>